<dbReference type="Proteomes" id="UP001215598">
    <property type="component" value="Unassembled WGS sequence"/>
</dbReference>
<gene>
    <name evidence="2" type="ORF">B0H16DRAFT_1745403</name>
</gene>
<sequence length="170" mass="19557">MYVKGMLTNPGMGPNTTINRWIEQILMFQFKIKHVRGLTFSPDGLSRRRKQEGDPEYLNPEVGYDDNPPPEDHEDWEKDIPQPWDFEDFKAKIDVRGGYAQEIVDLPTFGDLPEVATSIDEFQCECEIAYHKQIKVDEEAIERAYKAEGLVMPQFIMSQGEIALSRSCVV</sequence>
<evidence type="ECO:0000313" key="3">
    <source>
        <dbReference type="Proteomes" id="UP001215598"/>
    </source>
</evidence>
<dbReference type="AlphaFoldDB" id="A0AAD7H324"/>
<accession>A0AAD7H324</accession>
<keyword evidence="3" id="KW-1185">Reference proteome</keyword>
<dbReference type="EMBL" id="JARKIB010000404">
    <property type="protein sequence ID" value="KAJ7711105.1"/>
    <property type="molecule type" value="Genomic_DNA"/>
</dbReference>
<comment type="caution">
    <text evidence="2">The sequence shown here is derived from an EMBL/GenBank/DDBJ whole genome shotgun (WGS) entry which is preliminary data.</text>
</comment>
<evidence type="ECO:0000313" key="2">
    <source>
        <dbReference type="EMBL" id="KAJ7711105.1"/>
    </source>
</evidence>
<feature type="region of interest" description="Disordered" evidence="1">
    <location>
        <begin position="43"/>
        <end position="79"/>
    </location>
</feature>
<proteinExistence type="predicted"/>
<reference evidence="2" key="1">
    <citation type="submission" date="2023-03" db="EMBL/GenBank/DDBJ databases">
        <title>Massive genome expansion in bonnet fungi (Mycena s.s.) driven by repeated elements and novel gene families across ecological guilds.</title>
        <authorList>
            <consortium name="Lawrence Berkeley National Laboratory"/>
            <person name="Harder C.B."/>
            <person name="Miyauchi S."/>
            <person name="Viragh M."/>
            <person name="Kuo A."/>
            <person name="Thoen E."/>
            <person name="Andreopoulos B."/>
            <person name="Lu D."/>
            <person name="Skrede I."/>
            <person name="Drula E."/>
            <person name="Henrissat B."/>
            <person name="Morin E."/>
            <person name="Kohler A."/>
            <person name="Barry K."/>
            <person name="LaButti K."/>
            <person name="Morin E."/>
            <person name="Salamov A."/>
            <person name="Lipzen A."/>
            <person name="Mereny Z."/>
            <person name="Hegedus B."/>
            <person name="Baldrian P."/>
            <person name="Stursova M."/>
            <person name="Weitz H."/>
            <person name="Taylor A."/>
            <person name="Grigoriev I.V."/>
            <person name="Nagy L.G."/>
            <person name="Martin F."/>
            <person name="Kauserud H."/>
        </authorList>
    </citation>
    <scope>NUCLEOTIDE SEQUENCE</scope>
    <source>
        <strain evidence="2">CBHHK182m</strain>
    </source>
</reference>
<name>A0AAD7H324_9AGAR</name>
<protein>
    <submittedName>
        <fullName evidence="2">Uncharacterized protein</fullName>
    </submittedName>
</protein>
<evidence type="ECO:0000256" key="1">
    <source>
        <dbReference type="SAM" id="MobiDB-lite"/>
    </source>
</evidence>
<organism evidence="2 3">
    <name type="scientific">Mycena metata</name>
    <dbReference type="NCBI Taxonomy" id="1033252"/>
    <lineage>
        <taxon>Eukaryota</taxon>
        <taxon>Fungi</taxon>
        <taxon>Dikarya</taxon>
        <taxon>Basidiomycota</taxon>
        <taxon>Agaricomycotina</taxon>
        <taxon>Agaricomycetes</taxon>
        <taxon>Agaricomycetidae</taxon>
        <taxon>Agaricales</taxon>
        <taxon>Marasmiineae</taxon>
        <taxon>Mycenaceae</taxon>
        <taxon>Mycena</taxon>
    </lineage>
</organism>